<accession>A0ABR1JSD5</accession>
<proteinExistence type="predicted"/>
<evidence type="ECO:0000313" key="1">
    <source>
        <dbReference type="EMBL" id="KAK7463763.1"/>
    </source>
</evidence>
<keyword evidence="3" id="KW-1185">Reference proteome</keyword>
<organism evidence="2 3">
    <name type="scientific">Marasmiellus scandens</name>
    <dbReference type="NCBI Taxonomy" id="2682957"/>
    <lineage>
        <taxon>Eukaryota</taxon>
        <taxon>Fungi</taxon>
        <taxon>Dikarya</taxon>
        <taxon>Basidiomycota</taxon>
        <taxon>Agaricomycotina</taxon>
        <taxon>Agaricomycetes</taxon>
        <taxon>Agaricomycetidae</taxon>
        <taxon>Agaricales</taxon>
        <taxon>Marasmiineae</taxon>
        <taxon>Omphalotaceae</taxon>
        <taxon>Marasmiellus</taxon>
    </lineage>
</organism>
<dbReference type="EMBL" id="JBANRG010000009">
    <property type="protein sequence ID" value="KAK7463763.1"/>
    <property type="molecule type" value="Genomic_DNA"/>
</dbReference>
<comment type="caution">
    <text evidence="2">The sequence shown here is derived from an EMBL/GenBank/DDBJ whole genome shotgun (WGS) entry which is preliminary data.</text>
</comment>
<evidence type="ECO:0000313" key="3">
    <source>
        <dbReference type="Proteomes" id="UP001498398"/>
    </source>
</evidence>
<reference evidence="2 3" key="1">
    <citation type="submission" date="2024-01" db="EMBL/GenBank/DDBJ databases">
        <title>A draft genome for the cacao thread blight pathogen Marasmiellus scandens.</title>
        <authorList>
            <person name="Baruah I.K."/>
            <person name="Leung J."/>
            <person name="Bukari Y."/>
            <person name="Amoako-Attah I."/>
            <person name="Meinhardt L.W."/>
            <person name="Bailey B.A."/>
            <person name="Cohen S.P."/>
        </authorList>
    </citation>
    <scope>NUCLEOTIDE SEQUENCE [LARGE SCALE GENOMIC DNA]</scope>
    <source>
        <strain evidence="2 3">GH-19</strain>
    </source>
</reference>
<dbReference type="EMBL" id="JBANRG010000006">
    <property type="protein sequence ID" value="KAK7465729.1"/>
    <property type="molecule type" value="Genomic_DNA"/>
</dbReference>
<evidence type="ECO:0000313" key="2">
    <source>
        <dbReference type="EMBL" id="KAK7465729.1"/>
    </source>
</evidence>
<gene>
    <name evidence="2" type="ORF">VKT23_005700</name>
    <name evidence="1" type="ORF">VKT23_007102</name>
</gene>
<dbReference type="Proteomes" id="UP001498398">
    <property type="component" value="Unassembled WGS sequence"/>
</dbReference>
<name>A0ABR1JSD5_9AGAR</name>
<sequence>MDAPHYVLFSSHSSSSAALGHPAIQYRYADDSPISLLPRHPDEHVLLLNYDPSSPSSLSGVSTSAKVVVTGVKIEEAPGAAAQEERHNDRMYIIETISNPECSTQNLEYQSPQNVLAQFKQRNALLRRALAYPGAPHAASPT</sequence>
<protein>
    <submittedName>
        <fullName evidence="2">Uncharacterized protein</fullName>
    </submittedName>
</protein>